<evidence type="ECO:0000259" key="1">
    <source>
        <dbReference type="Pfam" id="PF01927"/>
    </source>
</evidence>
<reference evidence="2 3" key="1">
    <citation type="journal article" date="2015" name="Microbiome">
        <title>Genomic resolution of linkages in carbon, nitrogen, and sulfur cycling among widespread estuary sediment bacteria.</title>
        <authorList>
            <person name="Baker B.J."/>
            <person name="Lazar C.S."/>
            <person name="Teske A.P."/>
            <person name="Dick G.J."/>
        </authorList>
    </citation>
    <scope>NUCLEOTIDE SEQUENCE [LARGE SCALE GENOMIC DNA]</scope>
    <source>
        <strain evidence="2">DG_54_3</strain>
    </source>
</reference>
<comment type="caution">
    <text evidence="2">The sequence shown here is derived from an EMBL/GenBank/DDBJ whole genome shotgun (WGS) entry which is preliminary data.</text>
</comment>
<dbReference type="EMBL" id="LIZX01000179">
    <property type="protein sequence ID" value="KPJ64497.1"/>
    <property type="molecule type" value="Genomic_DNA"/>
</dbReference>
<evidence type="ECO:0000313" key="3">
    <source>
        <dbReference type="Proteomes" id="UP000051861"/>
    </source>
</evidence>
<sequence length="143" mass="16883">MLGKLAVRLRMLGFDTSFYHDTADSFLLRKSKEEDRILLTRDSSLIKIRGANAFFIPSKKLKDQIREVIEKYNLKVSPQNMFSRCSVCNEPLEDLKKEKVKGKVPPIVYKLFNEFAYCPKCDKYYWKGTHYEKIVEELRDFIS</sequence>
<dbReference type="Pfam" id="PF01927">
    <property type="entry name" value="Mut7-C"/>
    <property type="match status" value="1"/>
</dbReference>
<name>A0A0S7XPR8_UNCSA</name>
<organism evidence="2 3">
    <name type="scientific">candidate division WOR-1 bacterium DG_54_3</name>
    <dbReference type="NCBI Taxonomy" id="1703775"/>
    <lineage>
        <taxon>Bacteria</taxon>
        <taxon>Bacillati</taxon>
        <taxon>Saganbacteria</taxon>
    </lineage>
</organism>
<accession>A0A0S7XPR8</accession>
<feature type="domain" description="Mut7-C RNAse" evidence="1">
    <location>
        <begin position="1"/>
        <end position="136"/>
    </location>
</feature>
<dbReference type="AlphaFoldDB" id="A0A0S7XPR8"/>
<proteinExistence type="predicted"/>
<dbReference type="InterPro" id="IPR002782">
    <property type="entry name" value="Mut7-C_RNAse_dom"/>
</dbReference>
<dbReference type="PANTHER" id="PTHR39081">
    <property type="entry name" value="MUT7-C DOMAIN-CONTAINING PROTEIN"/>
    <property type="match status" value="1"/>
</dbReference>
<dbReference type="Proteomes" id="UP000051861">
    <property type="component" value="Unassembled WGS sequence"/>
</dbReference>
<gene>
    <name evidence="2" type="ORF">AMJ44_12710</name>
</gene>
<protein>
    <recommendedName>
        <fullName evidence="1">Mut7-C RNAse domain-containing protein</fullName>
    </recommendedName>
</protein>
<dbReference type="PANTHER" id="PTHR39081:SF1">
    <property type="entry name" value="MUT7-C RNASE DOMAIN-CONTAINING PROTEIN"/>
    <property type="match status" value="1"/>
</dbReference>
<evidence type="ECO:0000313" key="2">
    <source>
        <dbReference type="EMBL" id="KPJ64497.1"/>
    </source>
</evidence>